<dbReference type="PANTHER" id="PTHR10903:SF184">
    <property type="entry name" value="GTP-BINDING PROTEIN A"/>
    <property type="match status" value="1"/>
</dbReference>
<accession>A0AAV2ILZ7</accession>
<comment type="similarity">
    <text evidence="1">Belongs to the TRAFAC class TrmE-Era-EngA-EngB-Septin-like GTPase superfamily. AIG1/Toc34/Toc159-like paraseptin GTPase family. IAN subfamily.</text>
</comment>
<proteinExistence type="inferred from homology"/>
<dbReference type="SUPFAM" id="SSF52540">
    <property type="entry name" value="P-loop containing nucleoside triphosphate hydrolases"/>
    <property type="match status" value="1"/>
</dbReference>
<evidence type="ECO:0000256" key="3">
    <source>
        <dbReference type="ARBA" id="ARBA00023134"/>
    </source>
</evidence>
<dbReference type="Proteomes" id="UP001497497">
    <property type="component" value="Unassembled WGS sequence"/>
</dbReference>
<reference evidence="6 7" key="1">
    <citation type="submission" date="2024-04" db="EMBL/GenBank/DDBJ databases">
        <authorList>
            <consortium name="Genoscope - CEA"/>
            <person name="William W."/>
        </authorList>
    </citation>
    <scope>NUCLEOTIDE SEQUENCE [LARGE SCALE GENOMIC DNA]</scope>
</reference>
<dbReference type="AlphaFoldDB" id="A0AAV2ILZ7"/>
<keyword evidence="7" id="KW-1185">Reference proteome</keyword>
<evidence type="ECO:0000313" key="6">
    <source>
        <dbReference type="EMBL" id="CAL1548177.1"/>
    </source>
</evidence>
<dbReference type="Gene3D" id="3.40.50.300">
    <property type="entry name" value="P-loop containing nucleotide triphosphate hydrolases"/>
    <property type="match status" value="1"/>
</dbReference>
<evidence type="ECO:0000256" key="2">
    <source>
        <dbReference type="ARBA" id="ARBA00022741"/>
    </source>
</evidence>
<organism evidence="6 7">
    <name type="scientific">Lymnaea stagnalis</name>
    <name type="common">Great pond snail</name>
    <name type="synonym">Helix stagnalis</name>
    <dbReference type="NCBI Taxonomy" id="6523"/>
    <lineage>
        <taxon>Eukaryota</taxon>
        <taxon>Metazoa</taxon>
        <taxon>Spiralia</taxon>
        <taxon>Lophotrochozoa</taxon>
        <taxon>Mollusca</taxon>
        <taxon>Gastropoda</taxon>
        <taxon>Heterobranchia</taxon>
        <taxon>Euthyneura</taxon>
        <taxon>Panpulmonata</taxon>
        <taxon>Hygrophila</taxon>
        <taxon>Lymnaeoidea</taxon>
        <taxon>Lymnaeidae</taxon>
        <taxon>Lymnaea</taxon>
    </lineage>
</organism>
<name>A0AAV2ILZ7_LYMST</name>
<comment type="caution">
    <text evidence="6">The sequence shown here is derived from an EMBL/GenBank/DDBJ whole genome shotgun (WGS) entry which is preliminary data.</text>
</comment>
<evidence type="ECO:0000256" key="1">
    <source>
        <dbReference type="ARBA" id="ARBA00008535"/>
    </source>
</evidence>
<keyword evidence="2" id="KW-0547">Nucleotide-binding</keyword>
<dbReference type="InterPro" id="IPR027417">
    <property type="entry name" value="P-loop_NTPase"/>
</dbReference>
<feature type="domain" description="AIG1-type G" evidence="5">
    <location>
        <begin position="3"/>
        <end position="217"/>
    </location>
</feature>
<dbReference type="EMBL" id="CAXITT010001204">
    <property type="protein sequence ID" value="CAL1548177.1"/>
    <property type="molecule type" value="Genomic_DNA"/>
</dbReference>
<keyword evidence="3" id="KW-0342">GTP-binding</keyword>
<dbReference type="Pfam" id="PF04548">
    <property type="entry name" value="AIG1"/>
    <property type="match status" value="1"/>
</dbReference>
<dbReference type="PANTHER" id="PTHR10903">
    <property type="entry name" value="GTPASE, IMAP FAMILY MEMBER-RELATED"/>
    <property type="match status" value="1"/>
</dbReference>
<evidence type="ECO:0000313" key="7">
    <source>
        <dbReference type="Proteomes" id="UP001497497"/>
    </source>
</evidence>
<dbReference type="GO" id="GO:0005525">
    <property type="term" value="F:GTP binding"/>
    <property type="evidence" value="ECO:0007669"/>
    <property type="project" value="UniProtKB-KW"/>
</dbReference>
<dbReference type="PROSITE" id="PS51720">
    <property type="entry name" value="G_AIG1"/>
    <property type="match status" value="1"/>
</dbReference>
<gene>
    <name evidence="6" type="ORF">GSLYS_00021494001</name>
</gene>
<feature type="coiled-coil region" evidence="4">
    <location>
        <begin position="292"/>
        <end position="350"/>
    </location>
</feature>
<dbReference type="InterPro" id="IPR045058">
    <property type="entry name" value="GIMA/IAN/Toc"/>
</dbReference>
<evidence type="ECO:0000256" key="4">
    <source>
        <dbReference type="SAM" id="Coils"/>
    </source>
</evidence>
<evidence type="ECO:0000259" key="5">
    <source>
        <dbReference type="PROSITE" id="PS51720"/>
    </source>
</evidence>
<protein>
    <recommendedName>
        <fullName evidence="5">AIG1-type G domain-containing protein</fullName>
    </recommendedName>
</protein>
<dbReference type="InterPro" id="IPR006703">
    <property type="entry name" value="G_AIG1"/>
</dbReference>
<keyword evidence="4" id="KW-0175">Coiled coil</keyword>
<sequence length="386" mass="43195">MVSRDLNLLLLGKTGNGKSATANTILGFKAFDSTSSTTSVTSNVQSQRATFNDHVIQVVEIPGLADTRSKVDDAMGIVSGNLALALQQSPEGFHAVLLVQRYGTRFTEEDSTSVALLKKALGERFVREFCILVFTCGDIFEMDPEESGKCFKDWCSEQVGELSQLMQDCGGRVVLFDNRDKRKQGTKLNELISLIGELQCIRYTGIDFDDAKNSRERYIVELNMPSIRENTNTEILKINQRIASISTSPLHERLQDLKVLLSTAQSLASSVDQQDKGTGVLSKIKKSVEAVHQRIHADMQAVQRQMEEEERIRLHNAALEIERALQALKLKELEDAAMRAEAARLEEERQARERFAEVQQQAAQAALAASMVYQQRRRSNDDCRIL</sequence>